<feature type="domain" description="Hemicentin-1-like von Willebrand factor A" evidence="10">
    <location>
        <begin position="309"/>
        <end position="484"/>
    </location>
</feature>
<protein>
    <recommendedName>
        <fullName evidence="14">von Willebrand factor A domain-containing protein 7</fullName>
    </recommendedName>
</protein>
<dbReference type="InterPro" id="IPR056861">
    <property type="entry name" value="HMCN1-like_VWA"/>
</dbReference>
<feature type="domain" description="VWA7 Ig-like" evidence="9">
    <location>
        <begin position="1597"/>
        <end position="1696"/>
    </location>
</feature>
<name>A0AA88Q356_9TELE</name>
<feature type="transmembrane region" description="Helical" evidence="6">
    <location>
        <begin position="1809"/>
        <end position="1828"/>
    </location>
</feature>
<keyword evidence="4" id="KW-0325">Glycoprotein</keyword>
<feature type="region of interest" description="Disordered" evidence="5">
    <location>
        <begin position="1117"/>
        <end position="1145"/>
    </location>
</feature>
<evidence type="ECO:0000313" key="12">
    <source>
        <dbReference type="EMBL" id="KAK2909044.1"/>
    </source>
</evidence>
<feature type="region of interest" description="Disordered" evidence="5">
    <location>
        <begin position="1583"/>
        <end position="1603"/>
    </location>
</feature>
<keyword evidence="6" id="KW-0472">Membrane</keyword>
<dbReference type="Gene3D" id="3.40.50.410">
    <property type="entry name" value="von Willebrand factor, type A domain"/>
    <property type="match status" value="2"/>
</dbReference>
<dbReference type="InterPro" id="IPR056862">
    <property type="entry name" value="VWA7_N"/>
</dbReference>
<dbReference type="Proteomes" id="UP001187343">
    <property type="component" value="Unassembled WGS sequence"/>
</dbReference>
<comment type="caution">
    <text evidence="12">The sequence shown here is derived from an EMBL/GenBank/DDBJ whole genome shotgun (WGS) entry which is preliminary data.</text>
</comment>
<reference evidence="12" key="1">
    <citation type="submission" date="2023-08" db="EMBL/GenBank/DDBJ databases">
        <title>Chromosome-level Genome Assembly of mud carp (Cirrhinus molitorella).</title>
        <authorList>
            <person name="Liu H."/>
        </authorList>
    </citation>
    <scope>NUCLEOTIDE SEQUENCE</scope>
    <source>
        <strain evidence="12">Prfri</strain>
        <tissue evidence="12">Muscle</tissue>
    </source>
</reference>
<comment type="subcellular location">
    <subcellularLocation>
        <location evidence="1">Secreted</location>
    </subcellularLocation>
</comment>
<feature type="domain" description="VWA7 Ig-like" evidence="9">
    <location>
        <begin position="714"/>
        <end position="813"/>
    </location>
</feature>
<dbReference type="InterPro" id="IPR013780">
    <property type="entry name" value="Glyco_hydro_b"/>
</dbReference>
<evidence type="ECO:0000256" key="6">
    <source>
        <dbReference type="SAM" id="Phobius"/>
    </source>
</evidence>
<evidence type="ECO:0000256" key="2">
    <source>
        <dbReference type="ARBA" id="ARBA00022525"/>
    </source>
</evidence>
<dbReference type="InterPro" id="IPR057615">
    <property type="entry name" value="Ig_VWA7"/>
</dbReference>
<proteinExistence type="predicted"/>
<dbReference type="InterPro" id="IPR052577">
    <property type="entry name" value="VWA7"/>
</dbReference>
<keyword evidence="13" id="KW-1185">Reference proteome</keyword>
<keyword evidence="3 7" id="KW-0732">Signal</keyword>
<dbReference type="Pfam" id="PF25106">
    <property type="entry name" value="VWA_4"/>
    <property type="match status" value="2"/>
</dbReference>
<feature type="domain" description="VWA7 N-terminal" evidence="11">
    <location>
        <begin position="69"/>
        <end position="298"/>
    </location>
</feature>
<dbReference type="EMBL" id="JAUYZG010000004">
    <property type="protein sequence ID" value="KAK2909044.1"/>
    <property type="molecule type" value="Genomic_DNA"/>
</dbReference>
<dbReference type="Pfam" id="PF25107">
    <property type="entry name" value="VWA7_N"/>
    <property type="match status" value="2"/>
</dbReference>
<gene>
    <name evidence="12" type="ORF">Q8A67_004881</name>
</gene>
<keyword evidence="2" id="KW-0964">Secreted</keyword>
<feature type="chain" id="PRO_5041660189" description="von Willebrand factor A domain-containing protein 7" evidence="7">
    <location>
        <begin position="22"/>
        <end position="1829"/>
    </location>
</feature>
<evidence type="ECO:0008006" key="14">
    <source>
        <dbReference type="Google" id="ProtNLM"/>
    </source>
</evidence>
<dbReference type="Pfam" id="PF23560">
    <property type="entry name" value="GBD_Hemicentin"/>
    <property type="match status" value="2"/>
</dbReference>
<feature type="region of interest" description="Disordered" evidence="5">
    <location>
        <begin position="1643"/>
        <end position="1669"/>
    </location>
</feature>
<keyword evidence="6" id="KW-0812">Transmembrane</keyword>
<evidence type="ECO:0000256" key="4">
    <source>
        <dbReference type="ARBA" id="ARBA00023180"/>
    </source>
</evidence>
<evidence type="ECO:0000256" key="3">
    <source>
        <dbReference type="ARBA" id="ARBA00022729"/>
    </source>
</evidence>
<feature type="signal peptide" evidence="7">
    <location>
        <begin position="1"/>
        <end position="21"/>
    </location>
</feature>
<dbReference type="Pfam" id="PF23619">
    <property type="entry name" value="Ig_VWA7"/>
    <property type="match status" value="2"/>
</dbReference>
<evidence type="ECO:0000259" key="8">
    <source>
        <dbReference type="Pfam" id="PF23560"/>
    </source>
</evidence>
<sequence>MVSLVVVGVFLFLFQPTWVAAFKPLFQSGSVTHREITQLAILRKTAEVCRDIAIAQGHDFTLPINNGLTPSDVQKACSTSSASSSALAFLAFYSAITETYLSNAAVDVAFALSKAHHIDNEAFREGRDLITQGVAAVKASVQQESYISARITLGALCHTLQDFYSHSNWVELGSTAPFSTLIKPELPLNNIADPSTPTCKSCTGSNCRDNILPEILLQKKLTSGYFSVIPFSTKPAGKCSHGGFLDRTSSREPTGGINKDDINSDHGFLHLRAADMAINATMEVLQDIRLATGDQAFLRLVGLSQTSVLAFVIDTTGSMSDDIEEAKRVSFSIIDSRRGTPKEPSEYILVPFNDPDFGPLTRTDNADIFKKRINSLSASGGGDLPEMCLSGLLWALAGAPPSTDIFVFTDAAAKDSELKSTVRAMIERTKSTVTFLLTNPFSFRRRRDVSQSQSSTSRSISESEIQLYRDLAHVSGGQAIEVTKATLSQATAVITDASTSDPVTLLQVVRSPAIAENFFFVLDPSLSNVTVYVTGDSPVFTIYSPTGVSQSGSVADGPLGSILTVGNLKRVKLNSDNQTGEWKISINSTRFYSLIVTGQSSVNFLFNFVEQLEGGIFAPIANRPFIGRNATLFVSVTGGDSVTVTDVLLVEASGSAVVNGTIKSLGATDFLVSIDRIPEWAFVVQLKGVLNDSTRSLPSQFQRQSPTKQQGSRFTITAQPSSTMEPGIPFVLNFTLVTNATGGNYTIRARTDRSFNVSFPSSLDTGIEGSAQGTGTLTAPSDTVSGTDVTLTIEAEDPKTGDSNYVAVRFTVMTKVTDFSSPVCQVVNIKADCPVECSRASWELSANLTDRNGTGIAGVSLSRGNGSLSLSFVMSADGTNVTVASYNASCCSQEVELVAVDRVAAFKPLFKGDSVTHREITQLAILRKTAEVCRDIAIAQGRNFTLPINNGLTRSAVQKACSTSSASSSALSSLSFYSAITETYLSNAAVDLVFALSEAYHIDNEAFSEGRDLITQGVAAVKASVKQGSYISARITLGALCHTLQDFYSHSNWVELGSTAPFTTLIKPELLLNNIADPSTPTCKSCIGSNCADNILPEILQQNKLTSGYFSIFSSTKPAGKCSHGGSADRTSSRKPTGGINKDDISSDHGFLHHRAADMAINATVEVLQDIRLATGDQAFLQLVGLSQTSVLAFVIDTTGSMSDDIEEAKRVSFNIIDSRRGTPEEPSEYILVPFNDPDFGPLTRTNNADIFKETINSLSATGGGDLPEMCLSGLLLALAGAPPSTDIFVFTDAATKDSELKSTVRAMIERTKSTITFLLTNPFSFRRRRDVSQSQSFTSRSISESEIQLYRDLAHVSGGQTIEVTKGTLSQATAVITDASTSDLVTILQVVRSPAIAENFFFVLDPSLSNVTVYVTGDSPVFTIYSPTGVSQSGSVADGPLGSILTVGNLKRVKLNADNQTGEWKISIESIGFYSLIITGQSSVSFFFNYVEQLEGGIFAPKANRPFTGRNATLFVSVTGGDSVTVTDVLLVEASGSAVVNGTIKSLGATDFLVNIDRIPEWAFVVQLKGLLKDLTRSLPSRFQRQSPTQQQGSRVTITAQPSSTIEPGIPFTLNFTLVTNATGGRYTIRARTDRSFNVSFPSSLDTGTGGSAEGTVTLTAPPDTDSGTDVTLTIEAEDPESGDSNYVAVRFTVMSKVTDFSSPVCQVVSIKADCPVECSRASWELSANLADGNGTGIAVVSLSRGNGSLSLSYVMSADGTNVTVASYNASCCSQEVELVAVDRVGNVGICFSSIKGPSTTVSPNGSYYVSFSMCVTLVGLLVSFLYG</sequence>
<feature type="domain" description="Hemicentin/VWA7 galactose-binding" evidence="8">
    <location>
        <begin position="503"/>
        <end position="601"/>
    </location>
</feature>
<evidence type="ECO:0000259" key="9">
    <source>
        <dbReference type="Pfam" id="PF23619"/>
    </source>
</evidence>
<evidence type="ECO:0000256" key="1">
    <source>
        <dbReference type="ARBA" id="ARBA00004613"/>
    </source>
</evidence>
<organism evidence="12 13">
    <name type="scientific">Cirrhinus molitorella</name>
    <name type="common">mud carp</name>
    <dbReference type="NCBI Taxonomy" id="172907"/>
    <lineage>
        <taxon>Eukaryota</taxon>
        <taxon>Metazoa</taxon>
        <taxon>Chordata</taxon>
        <taxon>Craniata</taxon>
        <taxon>Vertebrata</taxon>
        <taxon>Euteleostomi</taxon>
        <taxon>Actinopterygii</taxon>
        <taxon>Neopterygii</taxon>
        <taxon>Teleostei</taxon>
        <taxon>Ostariophysi</taxon>
        <taxon>Cypriniformes</taxon>
        <taxon>Cyprinidae</taxon>
        <taxon>Labeoninae</taxon>
        <taxon>Labeonini</taxon>
        <taxon>Cirrhinus</taxon>
    </lineage>
</organism>
<accession>A0AA88Q356</accession>
<evidence type="ECO:0000259" key="11">
    <source>
        <dbReference type="Pfam" id="PF25107"/>
    </source>
</evidence>
<dbReference type="GO" id="GO:0005576">
    <property type="term" value="C:extracellular region"/>
    <property type="evidence" value="ECO:0007669"/>
    <property type="project" value="UniProtKB-SubCell"/>
</dbReference>
<dbReference type="InterPro" id="IPR036465">
    <property type="entry name" value="vWFA_dom_sf"/>
</dbReference>
<dbReference type="InterPro" id="IPR056475">
    <property type="entry name" value="GBD_Hemicentin/VWA7"/>
</dbReference>
<dbReference type="PANTHER" id="PTHR14905:SF18">
    <property type="entry name" value="VON WILLEBRAND FACTOR A DOMAIN-CONTAINING 10, TANDEM DUPLICATE 1-RELATED"/>
    <property type="match status" value="1"/>
</dbReference>
<evidence type="ECO:0000259" key="10">
    <source>
        <dbReference type="Pfam" id="PF25106"/>
    </source>
</evidence>
<dbReference type="PANTHER" id="PTHR14905">
    <property type="entry name" value="NG37"/>
    <property type="match status" value="1"/>
</dbReference>
<dbReference type="SUPFAM" id="SSF53300">
    <property type="entry name" value="vWA-like"/>
    <property type="match status" value="2"/>
</dbReference>
<feature type="domain" description="Hemicentin/VWA7 galactose-binding" evidence="8">
    <location>
        <begin position="1386"/>
        <end position="1484"/>
    </location>
</feature>
<evidence type="ECO:0000256" key="7">
    <source>
        <dbReference type="SAM" id="SignalP"/>
    </source>
</evidence>
<evidence type="ECO:0000256" key="5">
    <source>
        <dbReference type="SAM" id="MobiDB-lite"/>
    </source>
</evidence>
<evidence type="ECO:0000313" key="13">
    <source>
        <dbReference type="Proteomes" id="UP001187343"/>
    </source>
</evidence>
<feature type="domain" description="Hemicentin-1-like von Willebrand factor A" evidence="10">
    <location>
        <begin position="1192"/>
        <end position="1367"/>
    </location>
</feature>
<keyword evidence="6" id="KW-1133">Transmembrane helix</keyword>
<feature type="domain" description="VWA7 N-terminal" evidence="11">
    <location>
        <begin position="953"/>
        <end position="1181"/>
    </location>
</feature>
<dbReference type="Gene3D" id="2.60.40.1180">
    <property type="entry name" value="Golgi alpha-mannosidase II"/>
    <property type="match status" value="2"/>
</dbReference>